<evidence type="ECO:0000313" key="8">
    <source>
        <dbReference type="Proteomes" id="UP001174936"/>
    </source>
</evidence>
<evidence type="ECO:0000256" key="5">
    <source>
        <dbReference type="ARBA" id="ARBA00023128"/>
    </source>
</evidence>
<dbReference type="AlphaFoldDB" id="A0AA39XXT8"/>
<protein>
    <recommendedName>
        <fullName evidence="9">DUF676 domain-containing protein</fullName>
    </recommendedName>
</protein>
<dbReference type="GO" id="GO:0005783">
    <property type="term" value="C:endoplasmic reticulum"/>
    <property type="evidence" value="ECO:0007669"/>
    <property type="project" value="UniProtKB-SubCell"/>
</dbReference>
<evidence type="ECO:0000256" key="6">
    <source>
        <dbReference type="ARBA" id="ARBA00023136"/>
    </source>
</evidence>
<sequence>METIRREGLTVLRDPPGANLDLVITHGLNGTPSRTFCHERTGFFWPTELANSLPTTRIMVFGYVADISGGSTNVAGVYQHAESLLLHLKNNRARSCMGKRPIVLIGHSLGGVVIKQVLI</sequence>
<evidence type="ECO:0000313" key="7">
    <source>
        <dbReference type="EMBL" id="KAK0641740.1"/>
    </source>
</evidence>
<dbReference type="Proteomes" id="UP001174936">
    <property type="component" value="Unassembled WGS sequence"/>
</dbReference>
<reference evidence="7" key="1">
    <citation type="submission" date="2023-06" db="EMBL/GenBank/DDBJ databases">
        <title>Genome-scale phylogeny and comparative genomics of the fungal order Sordariales.</title>
        <authorList>
            <consortium name="Lawrence Berkeley National Laboratory"/>
            <person name="Hensen N."/>
            <person name="Bonometti L."/>
            <person name="Westerberg I."/>
            <person name="Brannstrom I.O."/>
            <person name="Guillou S."/>
            <person name="Cros-Aarteil S."/>
            <person name="Calhoun S."/>
            <person name="Haridas S."/>
            <person name="Kuo A."/>
            <person name="Mondo S."/>
            <person name="Pangilinan J."/>
            <person name="Riley R."/>
            <person name="Labutti K."/>
            <person name="Andreopoulos B."/>
            <person name="Lipzen A."/>
            <person name="Chen C."/>
            <person name="Yanf M."/>
            <person name="Daum C."/>
            <person name="Ng V."/>
            <person name="Clum A."/>
            <person name="Steindorff A."/>
            <person name="Ohm R."/>
            <person name="Martin F."/>
            <person name="Silar P."/>
            <person name="Natvig D."/>
            <person name="Lalanne C."/>
            <person name="Gautier V."/>
            <person name="Ament-Velasquez S.L."/>
            <person name="Kruys A."/>
            <person name="Hutchinson M.I."/>
            <person name="Powell A.J."/>
            <person name="Barry K."/>
            <person name="Miller A.N."/>
            <person name="Grigoriev I.V."/>
            <person name="Debuchy R."/>
            <person name="Gladieux P."/>
            <person name="Thoren M.H."/>
            <person name="Johannesson H."/>
        </authorList>
    </citation>
    <scope>NUCLEOTIDE SEQUENCE</scope>
    <source>
        <strain evidence="7">SMH2532-1</strain>
    </source>
</reference>
<accession>A0AA39XXT8</accession>
<comment type="caution">
    <text evidence="7">The sequence shown here is derived from an EMBL/GenBank/DDBJ whole genome shotgun (WGS) entry which is preliminary data.</text>
</comment>
<dbReference type="GO" id="GO:0016020">
    <property type="term" value="C:membrane"/>
    <property type="evidence" value="ECO:0007669"/>
    <property type="project" value="UniProtKB-SubCell"/>
</dbReference>
<keyword evidence="8" id="KW-1185">Reference proteome</keyword>
<name>A0AA39XXT8_9PEZI</name>
<organism evidence="7 8">
    <name type="scientific">Cercophora newfieldiana</name>
    <dbReference type="NCBI Taxonomy" id="92897"/>
    <lineage>
        <taxon>Eukaryota</taxon>
        <taxon>Fungi</taxon>
        <taxon>Dikarya</taxon>
        <taxon>Ascomycota</taxon>
        <taxon>Pezizomycotina</taxon>
        <taxon>Sordariomycetes</taxon>
        <taxon>Sordariomycetidae</taxon>
        <taxon>Sordariales</taxon>
        <taxon>Lasiosphaeriaceae</taxon>
        <taxon>Cercophora</taxon>
    </lineage>
</organism>
<dbReference type="PANTHER" id="PTHR48182">
    <property type="entry name" value="PROTEIN SERAC1"/>
    <property type="match status" value="1"/>
</dbReference>
<evidence type="ECO:0000256" key="1">
    <source>
        <dbReference type="ARBA" id="ARBA00004173"/>
    </source>
</evidence>
<keyword evidence="4" id="KW-0256">Endoplasmic reticulum</keyword>
<dbReference type="GO" id="GO:0005739">
    <property type="term" value="C:mitochondrion"/>
    <property type="evidence" value="ECO:0007669"/>
    <property type="project" value="UniProtKB-SubCell"/>
</dbReference>
<evidence type="ECO:0000256" key="2">
    <source>
        <dbReference type="ARBA" id="ARBA00004240"/>
    </source>
</evidence>
<dbReference type="EMBL" id="JAULSV010000006">
    <property type="protein sequence ID" value="KAK0641740.1"/>
    <property type="molecule type" value="Genomic_DNA"/>
</dbReference>
<evidence type="ECO:0000256" key="4">
    <source>
        <dbReference type="ARBA" id="ARBA00022824"/>
    </source>
</evidence>
<dbReference type="SUPFAM" id="SSF53474">
    <property type="entry name" value="alpha/beta-Hydrolases"/>
    <property type="match status" value="1"/>
</dbReference>
<dbReference type="InterPro" id="IPR052374">
    <property type="entry name" value="SERAC1"/>
</dbReference>
<comment type="subcellular location">
    <subcellularLocation>
        <location evidence="2">Endoplasmic reticulum</location>
    </subcellularLocation>
    <subcellularLocation>
        <location evidence="3">Membrane</location>
    </subcellularLocation>
    <subcellularLocation>
        <location evidence="1">Mitochondrion</location>
    </subcellularLocation>
</comment>
<evidence type="ECO:0000256" key="3">
    <source>
        <dbReference type="ARBA" id="ARBA00004370"/>
    </source>
</evidence>
<proteinExistence type="predicted"/>
<keyword evidence="6" id="KW-0472">Membrane</keyword>
<keyword evidence="5" id="KW-0496">Mitochondrion</keyword>
<evidence type="ECO:0008006" key="9">
    <source>
        <dbReference type="Google" id="ProtNLM"/>
    </source>
</evidence>
<dbReference type="PANTHER" id="PTHR48182:SF2">
    <property type="entry name" value="PROTEIN SERAC1"/>
    <property type="match status" value="1"/>
</dbReference>
<dbReference type="InterPro" id="IPR029058">
    <property type="entry name" value="AB_hydrolase_fold"/>
</dbReference>
<dbReference type="Gene3D" id="3.40.50.1820">
    <property type="entry name" value="alpha/beta hydrolase"/>
    <property type="match status" value="1"/>
</dbReference>
<gene>
    <name evidence="7" type="ORF">B0T16DRAFT_420451</name>
</gene>